<dbReference type="SUPFAM" id="SSF51735">
    <property type="entry name" value="NAD(P)-binding Rossmann-fold domains"/>
    <property type="match status" value="1"/>
</dbReference>
<dbReference type="Pfam" id="PF19328">
    <property type="entry name" value="DAP_DH_C"/>
    <property type="match status" value="1"/>
</dbReference>
<evidence type="ECO:0000313" key="6">
    <source>
        <dbReference type="Proteomes" id="UP001055336"/>
    </source>
</evidence>
<evidence type="ECO:0000256" key="1">
    <source>
        <dbReference type="ARBA" id="ARBA00022857"/>
    </source>
</evidence>
<keyword evidence="6" id="KW-1185">Reference proteome</keyword>
<dbReference type="EMBL" id="CP092488">
    <property type="protein sequence ID" value="UMB69615.1"/>
    <property type="molecule type" value="Genomic_DNA"/>
</dbReference>
<reference evidence="5" key="1">
    <citation type="submission" date="2022-08" db="EMBL/GenBank/DDBJ databases">
        <title>Whole genome sequencing of non-tuberculosis mycobacteria type-strains.</title>
        <authorList>
            <person name="Igarashi Y."/>
            <person name="Osugi A."/>
            <person name="Mitarai S."/>
        </authorList>
    </citation>
    <scope>NUCLEOTIDE SEQUENCE</scope>
    <source>
        <strain evidence="5">DSM 45127</strain>
    </source>
</reference>
<dbReference type="RefSeq" id="WP_240261346.1">
    <property type="nucleotide sequence ID" value="NZ_CP092488.2"/>
</dbReference>
<dbReference type="InterPro" id="IPR036291">
    <property type="entry name" value="NAD(P)-bd_dom_sf"/>
</dbReference>
<feature type="domain" description="2,4-diaminopentanoate dehydrogenase C-terminal" evidence="4">
    <location>
        <begin position="137"/>
        <end position="342"/>
    </location>
</feature>
<dbReference type="CDD" id="cd24146">
    <property type="entry name" value="nat-AmDH_N_like"/>
    <property type="match status" value="1"/>
</dbReference>
<dbReference type="Proteomes" id="UP001055336">
    <property type="component" value="Chromosome"/>
</dbReference>
<dbReference type="InterPro" id="IPR000846">
    <property type="entry name" value="DapB_N"/>
</dbReference>
<dbReference type="InterPro" id="IPR045760">
    <property type="entry name" value="DAP_DH_C"/>
</dbReference>
<feature type="domain" description="Dihydrodipicolinate reductase N-terminal" evidence="3">
    <location>
        <begin position="10"/>
        <end position="73"/>
    </location>
</feature>
<accession>A0ABY3VJN9</accession>
<organism evidence="5 6">
    <name type="scientific">Mycobacterium paraterrae</name>
    <dbReference type="NCBI Taxonomy" id="577492"/>
    <lineage>
        <taxon>Bacteria</taxon>
        <taxon>Bacillati</taxon>
        <taxon>Actinomycetota</taxon>
        <taxon>Actinomycetes</taxon>
        <taxon>Mycobacteriales</taxon>
        <taxon>Mycobacteriaceae</taxon>
        <taxon>Mycobacterium</taxon>
    </lineage>
</organism>
<sequence>MTLRIVQWTTGNVGTKSVHAITRNPQLELVGCYAWSKDKVGKDVGTLCGIEPLGVHATNDIEALLKLKPDCVVYNPMFANIDELVRILSAGINVVTTSEFITGDELGLDRDRIVDACEDGGATIFGSGINPGFIQLLAVVCAGLSDKVDRISILEVFDTTIYNSPATEMPMGFGYPINDPQLQVVTAHGSRIFREAVLLVADALGVVLDDIRCEAEYAETTADIELPGNWTIAAGCVAGIDVRWKGILDGQDVIEIRGIWTKGQTLKPIWELPSFGYTVTVQGRPTITSTLTFEPPKDFQAQTLDELIMLGLTITAMPAITAIPAVVRAVPGIATYNDLPLLQPRGVLLKEPSDV</sequence>
<proteinExistence type="predicted"/>
<protein>
    <submittedName>
        <fullName evidence="5">Dihydrodipicolinate reductase</fullName>
    </submittedName>
</protein>
<gene>
    <name evidence="5" type="ORF">MKK62_25345</name>
</gene>
<keyword evidence="2" id="KW-0560">Oxidoreductase</keyword>
<keyword evidence="1" id="KW-0521">NADP</keyword>
<evidence type="ECO:0000259" key="4">
    <source>
        <dbReference type="Pfam" id="PF19328"/>
    </source>
</evidence>
<dbReference type="Pfam" id="PF01113">
    <property type="entry name" value="DapB_N"/>
    <property type="match status" value="1"/>
</dbReference>
<evidence type="ECO:0000313" key="5">
    <source>
        <dbReference type="EMBL" id="UMB69615.1"/>
    </source>
</evidence>
<evidence type="ECO:0000259" key="3">
    <source>
        <dbReference type="Pfam" id="PF01113"/>
    </source>
</evidence>
<dbReference type="Gene3D" id="3.40.50.720">
    <property type="entry name" value="NAD(P)-binding Rossmann-like Domain"/>
    <property type="match status" value="1"/>
</dbReference>
<evidence type="ECO:0000256" key="2">
    <source>
        <dbReference type="ARBA" id="ARBA00023002"/>
    </source>
</evidence>
<name>A0ABY3VJN9_9MYCO</name>